<reference evidence="1" key="1">
    <citation type="submission" date="2023-07" db="EMBL/GenBank/DDBJ databases">
        <title>Sequencing the genomes of 1000 actinobacteria strains.</title>
        <authorList>
            <person name="Klenk H.-P."/>
        </authorList>
    </citation>
    <scope>NUCLEOTIDE SEQUENCE</scope>
    <source>
        <strain evidence="1">DSM 45977</strain>
    </source>
</reference>
<evidence type="ECO:0000313" key="2">
    <source>
        <dbReference type="Proteomes" id="UP001180845"/>
    </source>
</evidence>
<keyword evidence="2" id="KW-1185">Reference proteome</keyword>
<evidence type="ECO:0000313" key="1">
    <source>
        <dbReference type="EMBL" id="MDR7304314.1"/>
    </source>
</evidence>
<proteinExistence type="predicted"/>
<comment type="caution">
    <text evidence="1">The sequence shown here is derived from an EMBL/GenBank/DDBJ whole genome shotgun (WGS) entry which is preliminary data.</text>
</comment>
<dbReference type="Proteomes" id="UP001180845">
    <property type="component" value="Unassembled WGS sequence"/>
</dbReference>
<accession>A0AAE4CNY8</accession>
<dbReference type="AlphaFoldDB" id="A0AAE4CNY8"/>
<name>A0AAE4CNY8_9ACTN</name>
<sequence>MSPTTTPVKRLSDHHGPPTGFPVLVLTSLLS</sequence>
<protein>
    <submittedName>
        <fullName evidence="1">Uncharacterized protein</fullName>
    </submittedName>
</protein>
<gene>
    <name evidence="1" type="ORF">JOF55_004495</name>
</gene>
<dbReference type="EMBL" id="JAVDXW010000001">
    <property type="protein sequence ID" value="MDR7304314.1"/>
    <property type="molecule type" value="Genomic_DNA"/>
</dbReference>
<organism evidence="1 2">
    <name type="scientific">Haloactinomyces albus</name>
    <dbReference type="NCBI Taxonomy" id="1352928"/>
    <lineage>
        <taxon>Bacteria</taxon>
        <taxon>Bacillati</taxon>
        <taxon>Actinomycetota</taxon>
        <taxon>Actinomycetes</taxon>
        <taxon>Actinopolysporales</taxon>
        <taxon>Actinopolysporaceae</taxon>
        <taxon>Haloactinomyces</taxon>
    </lineage>
</organism>